<gene>
    <name evidence="7" type="ORF">HJ588_02720</name>
</gene>
<keyword evidence="5 6" id="KW-0408">Iron</keyword>
<sequence length="151" mass="16110">MTTTSPGVRNFTRAQLLRVAKLFAGDSGAASAVDRSGDERTRHPLAQTPHLEVWVMTWPPGSTTGWHDHGDASGAMVVVEGDLGDELWKGGSVQVRDLAPGDEHVIAAGQLHNVTNLGDDYAVTIHAYSPGLTEMTPYEWVDGKPVAVKPA</sequence>
<dbReference type="EMBL" id="JABENB010000001">
    <property type="protein sequence ID" value="NNG38186.1"/>
    <property type="molecule type" value="Genomic_DNA"/>
</dbReference>
<accession>A0A849AF37</accession>
<keyword evidence="2 6" id="KW-0479">Metal-binding</keyword>
<dbReference type="RefSeq" id="WP_171151705.1">
    <property type="nucleotide sequence ID" value="NZ_JABENB010000001.1"/>
</dbReference>
<evidence type="ECO:0000256" key="4">
    <source>
        <dbReference type="ARBA" id="ARBA00023002"/>
    </source>
</evidence>
<evidence type="ECO:0000256" key="2">
    <source>
        <dbReference type="ARBA" id="ARBA00022723"/>
    </source>
</evidence>
<evidence type="ECO:0000256" key="5">
    <source>
        <dbReference type="ARBA" id="ARBA00023004"/>
    </source>
</evidence>
<dbReference type="SUPFAM" id="SSF51182">
    <property type="entry name" value="RmlC-like cupins"/>
    <property type="match status" value="1"/>
</dbReference>
<reference evidence="7 8" key="1">
    <citation type="submission" date="2020-05" db="EMBL/GenBank/DDBJ databases">
        <title>Flexivirga sp. ID2601S isolated from air conditioner.</title>
        <authorList>
            <person name="Kim D.H."/>
        </authorList>
    </citation>
    <scope>NUCLEOTIDE SEQUENCE [LARGE SCALE GENOMIC DNA]</scope>
    <source>
        <strain evidence="7 8">ID2601S</strain>
    </source>
</reference>
<dbReference type="Pfam" id="PF05995">
    <property type="entry name" value="CDO_I"/>
    <property type="match status" value="1"/>
</dbReference>
<evidence type="ECO:0000256" key="3">
    <source>
        <dbReference type="ARBA" id="ARBA00022964"/>
    </source>
</evidence>
<evidence type="ECO:0000256" key="1">
    <source>
        <dbReference type="ARBA" id="ARBA00006622"/>
    </source>
</evidence>
<dbReference type="GO" id="GO:0008198">
    <property type="term" value="F:ferrous iron binding"/>
    <property type="evidence" value="ECO:0007669"/>
    <property type="project" value="TreeGrafter"/>
</dbReference>
<keyword evidence="4" id="KW-0560">Oxidoreductase</keyword>
<feature type="binding site" evidence="6">
    <location>
        <position position="67"/>
    </location>
    <ligand>
        <name>Fe cation</name>
        <dbReference type="ChEBI" id="CHEBI:24875"/>
        <note>catalytic</note>
    </ligand>
</feature>
<feature type="binding site" evidence="6">
    <location>
        <position position="69"/>
    </location>
    <ligand>
        <name>Fe cation</name>
        <dbReference type="ChEBI" id="CHEBI:24875"/>
        <note>catalytic</note>
    </ligand>
</feature>
<dbReference type="AlphaFoldDB" id="A0A849AF37"/>
<evidence type="ECO:0000313" key="8">
    <source>
        <dbReference type="Proteomes" id="UP000557772"/>
    </source>
</evidence>
<feature type="binding site" evidence="6">
    <location>
        <position position="112"/>
    </location>
    <ligand>
        <name>Fe cation</name>
        <dbReference type="ChEBI" id="CHEBI:24875"/>
        <note>catalytic</note>
    </ligand>
</feature>
<evidence type="ECO:0000313" key="7">
    <source>
        <dbReference type="EMBL" id="NNG38186.1"/>
    </source>
</evidence>
<keyword evidence="8" id="KW-1185">Reference proteome</keyword>
<dbReference type="InterPro" id="IPR014710">
    <property type="entry name" value="RmlC-like_jellyroll"/>
</dbReference>
<dbReference type="PANTHER" id="PTHR12918">
    <property type="entry name" value="CYSTEINE DIOXYGENASE"/>
    <property type="match status" value="1"/>
</dbReference>
<comment type="similarity">
    <text evidence="1">Belongs to the cysteine dioxygenase family.</text>
</comment>
<organism evidence="7 8">
    <name type="scientific">Flexivirga aerilata</name>
    <dbReference type="NCBI Taxonomy" id="1656889"/>
    <lineage>
        <taxon>Bacteria</taxon>
        <taxon>Bacillati</taxon>
        <taxon>Actinomycetota</taxon>
        <taxon>Actinomycetes</taxon>
        <taxon>Micrococcales</taxon>
        <taxon>Dermacoccaceae</taxon>
        <taxon>Flexivirga</taxon>
    </lineage>
</organism>
<comment type="caution">
    <text evidence="7">The sequence shown here is derived from an EMBL/GenBank/DDBJ whole genome shotgun (WGS) entry which is preliminary data.</text>
</comment>
<dbReference type="PANTHER" id="PTHR12918:SF1">
    <property type="entry name" value="CYSTEINE DIOXYGENASE TYPE 1"/>
    <property type="match status" value="1"/>
</dbReference>
<proteinExistence type="inferred from homology"/>
<dbReference type="Gene3D" id="2.60.120.10">
    <property type="entry name" value="Jelly Rolls"/>
    <property type="match status" value="1"/>
</dbReference>
<name>A0A849AF37_9MICO</name>
<dbReference type="Proteomes" id="UP000557772">
    <property type="component" value="Unassembled WGS sequence"/>
</dbReference>
<dbReference type="CDD" id="cd10548">
    <property type="entry name" value="cupin_CDO"/>
    <property type="match status" value="1"/>
</dbReference>
<dbReference type="InterPro" id="IPR011051">
    <property type="entry name" value="RmlC_Cupin_sf"/>
</dbReference>
<dbReference type="GO" id="GO:0016702">
    <property type="term" value="F:oxidoreductase activity, acting on single donors with incorporation of molecular oxygen, incorporation of two atoms of oxygen"/>
    <property type="evidence" value="ECO:0007669"/>
    <property type="project" value="InterPro"/>
</dbReference>
<dbReference type="InterPro" id="IPR010300">
    <property type="entry name" value="CDO_1"/>
</dbReference>
<protein>
    <submittedName>
        <fullName evidence="7">Cysteine dioxygenase family protein</fullName>
    </submittedName>
</protein>
<keyword evidence="3 7" id="KW-0223">Dioxygenase</keyword>
<evidence type="ECO:0000256" key="6">
    <source>
        <dbReference type="PIRSR" id="PIRSR610300-51"/>
    </source>
</evidence>